<dbReference type="PANTHER" id="PTHR22835">
    <property type="entry name" value="ZINC FINGER FYVE DOMAIN CONTAINING PROTEIN"/>
    <property type="match status" value="1"/>
</dbReference>
<accession>A0AAD7VGF6</accession>
<comment type="similarity">
    <text evidence="1">Belongs to the 'GDSL' lipolytic enzyme family.</text>
</comment>
<dbReference type="Gene3D" id="3.40.50.1110">
    <property type="entry name" value="SGNH hydrolase"/>
    <property type="match status" value="1"/>
</dbReference>
<protein>
    <submittedName>
        <fullName evidence="2">GDSL esterase/lipase</fullName>
    </submittedName>
</protein>
<reference evidence="2" key="1">
    <citation type="journal article" date="2023" name="Science">
        <title>Elucidation of the pathway for biosynthesis of saponin adjuvants from the soapbark tree.</title>
        <authorList>
            <person name="Reed J."/>
            <person name="Orme A."/>
            <person name="El-Demerdash A."/>
            <person name="Owen C."/>
            <person name="Martin L.B.B."/>
            <person name="Misra R.C."/>
            <person name="Kikuchi S."/>
            <person name="Rejzek M."/>
            <person name="Martin A.C."/>
            <person name="Harkess A."/>
            <person name="Leebens-Mack J."/>
            <person name="Louveau T."/>
            <person name="Stephenson M.J."/>
            <person name="Osbourn A."/>
        </authorList>
    </citation>
    <scope>NUCLEOTIDE SEQUENCE</scope>
    <source>
        <strain evidence="2">S10</strain>
    </source>
</reference>
<dbReference type="InterPro" id="IPR036514">
    <property type="entry name" value="SGNH_hydro_sf"/>
</dbReference>
<dbReference type="PANTHER" id="PTHR22835:SF546">
    <property type="entry name" value="GDSL-LIKE LIPASE_ACYLHYDROLASE"/>
    <property type="match status" value="1"/>
</dbReference>
<organism evidence="2 3">
    <name type="scientific">Quillaja saponaria</name>
    <name type="common">Soap bark tree</name>
    <dbReference type="NCBI Taxonomy" id="32244"/>
    <lineage>
        <taxon>Eukaryota</taxon>
        <taxon>Viridiplantae</taxon>
        <taxon>Streptophyta</taxon>
        <taxon>Embryophyta</taxon>
        <taxon>Tracheophyta</taxon>
        <taxon>Spermatophyta</taxon>
        <taxon>Magnoliopsida</taxon>
        <taxon>eudicotyledons</taxon>
        <taxon>Gunneridae</taxon>
        <taxon>Pentapetalae</taxon>
        <taxon>rosids</taxon>
        <taxon>fabids</taxon>
        <taxon>Fabales</taxon>
        <taxon>Quillajaceae</taxon>
        <taxon>Quillaja</taxon>
    </lineage>
</organism>
<proteinExistence type="inferred from homology"/>
<name>A0AAD7VGF6_QUISA</name>
<gene>
    <name evidence="2" type="ORF">O6P43_004716</name>
</gene>
<comment type="caution">
    <text evidence="2">The sequence shown here is derived from an EMBL/GenBank/DDBJ whole genome shotgun (WGS) entry which is preliminary data.</text>
</comment>
<dbReference type="EMBL" id="JARAOO010000003">
    <property type="protein sequence ID" value="KAJ7974679.1"/>
    <property type="molecule type" value="Genomic_DNA"/>
</dbReference>
<keyword evidence="3" id="KW-1185">Reference proteome</keyword>
<evidence type="ECO:0000313" key="3">
    <source>
        <dbReference type="Proteomes" id="UP001163823"/>
    </source>
</evidence>
<dbReference type="KEGG" id="qsa:O6P43_004716"/>
<evidence type="ECO:0000256" key="1">
    <source>
        <dbReference type="ARBA" id="ARBA00008668"/>
    </source>
</evidence>
<evidence type="ECO:0000313" key="2">
    <source>
        <dbReference type="EMBL" id="KAJ7974679.1"/>
    </source>
</evidence>
<dbReference type="AlphaFoldDB" id="A0AAD7VGF6"/>
<dbReference type="Proteomes" id="UP001163823">
    <property type="component" value="Chromosome 3"/>
</dbReference>
<sequence length="87" mass="9708">MRRRKDLLIQQKSVVGTLEDNNYESCGNRGIVNGTEDVAGSCEDPSLHISWDGLHYTEAANHWIAKRILSGSFSDPPVPITHSCKRQ</sequence>